<dbReference type="GO" id="GO:0006082">
    <property type="term" value="P:organic acid metabolic process"/>
    <property type="evidence" value="ECO:0007669"/>
    <property type="project" value="TreeGrafter"/>
</dbReference>
<dbReference type="Gene3D" id="1.10.630.10">
    <property type="entry name" value="Cytochrome P450"/>
    <property type="match status" value="1"/>
</dbReference>
<dbReference type="AlphaFoldDB" id="A0A8J4XZ40"/>
<feature type="chain" id="PRO_5035226394" evidence="5">
    <location>
        <begin position="19"/>
        <end position="131"/>
    </location>
</feature>
<feature type="signal peptide" evidence="5">
    <location>
        <begin position="1"/>
        <end position="18"/>
    </location>
</feature>
<keyword evidence="4" id="KW-0560">Oxidoreductase</keyword>
<evidence type="ECO:0000313" key="6">
    <source>
        <dbReference type="EMBL" id="KAG0714479.1"/>
    </source>
</evidence>
<protein>
    <submittedName>
        <fullName evidence="6">Cytochrome P450 2J3</fullName>
    </submittedName>
</protein>
<keyword evidence="2" id="KW-0479">Metal-binding</keyword>
<dbReference type="PANTHER" id="PTHR24300:SF403">
    <property type="entry name" value="CYTOCHROME P450 306A1"/>
    <property type="match status" value="1"/>
</dbReference>
<dbReference type="PRINTS" id="PR00463">
    <property type="entry name" value="EP450I"/>
</dbReference>
<evidence type="ECO:0000313" key="7">
    <source>
        <dbReference type="Proteomes" id="UP000770661"/>
    </source>
</evidence>
<organism evidence="6 7">
    <name type="scientific">Chionoecetes opilio</name>
    <name type="common">Atlantic snow crab</name>
    <name type="synonym">Cancer opilio</name>
    <dbReference type="NCBI Taxonomy" id="41210"/>
    <lineage>
        <taxon>Eukaryota</taxon>
        <taxon>Metazoa</taxon>
        <taxon>Ecdysozoa</taxon>
        <taxon>Arthropoda</taxon>
        <taxon>Crustacea</taxon>
        <taxon>Multicrustacea</taxon>
        <taxon>Malacostraca</taxon>
        <taxon>Eumalacostraca</taxon>
        <taxon>Eucarida</taxon>
        <taxon>Decapoda</taxon>
        <taxon>Pleocyemata</taxon>
        <taxon>Brachyura</taxon>
        <taxon>Eubrachyura</taxon>
        <taxon>Majoidea</taxon>
        <taxon>Majidae</taxon>
        <taxon>Chionoecetes</taxon>
    </lineage>
</organism>
<dbReference type="InterPro" id="IPR001128">
    <property type="entry name" value="Cyt_P450"/>
</dbReference>
<dbReference type="PRINTS" id="PR00385">
    <property type="entry name" value="P450"/>
</dbReference>
<keyword evidence="7" id="KW-1185">Reference proteome</keyword>
<dbReference type="Proteomes" id="UP000770661">
    <property type="component" value="Unassembled WGS sequence"/>
</dbReference>
<dbReference type="InterPro" id="IPR036396">
    <property type="entry name" value="Cyt_P450_sf"/>
</dbReference>
<comment type="caution">
    <text evidence="6">The sequence shown here is derived from an EMBL/GenBank/DDBJ whole genome shotgun (WGS) entry which is preliminary data.</text>
</comment>
<reference evidence="6" key="1">
    <citation type="submission" date="2020-07" db="EMBL/GenBank/DDBJ databases">
        <title>The High-quality genome of the commercially important snow crab, Chionoecetes opilio.</title>
        <authorList>
            <person name="Jeong J.-H."/>
            <person name="Ryu S."/>
        </authorList>
    </citation>
    <scope>NUCLEOTIDE SEQUENCE</scope>
    <source>
        <strain evidence="6">MADBK_172401_WGS</strain>
        <tissue evidence="6">Digestive gland</tissue>
    </source>
</reference>
<proteinExistence type="inferred from homology"/>
<evidence type="ECO:0000256" key="3">
    <source>
        <dbReference type="ARBA" id="ARBA00023004"/>
    </source>
</evidence>
<dbReference type="SUPFAM" id="SSF48264">
    <property type="entry name" value="Cytochrome P450"/>
    <property type="match status" value="1"/>
</dbReference>
<dbReference type="GO" id="GO:0005737">
    <property type="term" value="C:cytoplasm"/>
    <property type="evidence" value="ECO:0007669"/>
    <property type="project" value="TreeGrafter"/>
</dbReference>
<dbReference type="InterPro" id="IPR002401">
    <property type="entry name" value="Cyt_P450_E_grp-I"/>
</dbReference>
<dbReference type="GO" id="GO:0005506">
    <property type="term" value="F:iron ion binding"/>
    <property type="evidence" value="ECO:0007669"/>
    <property type="project" value="InterPro"/>
</dbReference>
<dbReference type="EMBL" id="JACEEZ010020504">
    <property type="protein sequence ID" value="KAG0714479.1"/>
    <property type="molecule type" value="Genomic_DNA"/>
</dbReference>
<keyword evidence="3" id="KW-0408">Iron</keyword>
<accession>A0A8J4XZ40</accession>
<evidence type="ECO:0000256" key="1">
    <source>
        <dbReference type="ARBA" id="ARBA00010617"/>
    </source>
</evidence>
<dbReference type="PANTHER" id="PTHR24300">
    <property type="entry name" value="CYTOCHROME P450 508A4-RELATED"/>
    <property type="match status" value="1"/>
</dbReference>
<dbReference type="GO" id="GO:0008395">
    <property type="term" value="F:steroid hydroxylase activity"/>
    <property type="evidence" value="ECO:0007669"/>
    <property type="project" value="TreeGrafter"/>
</dbReference>
<evidence type="ECO:0000256" key="4">
    <source>
        <dbReference type="ARBA" id="ARBA00023033"/>
    </source>
</evidence>
<sequence>MFLCSYISLSICLSISISLSPPYLSLCTVDHLKANILELFLAGSETTSSTLWWAVFFLASNPQAQQTMQEEMDRVVGRDNTPALAHIYRLPYTMATISEVQRIGNLLPFAIPHKATEDVSLGGYRIPKGKV</sequence>
<keyword evidence="5" id="KW-0732">Signal</keyword>
<dbReference type="GO" id="GO:0006805">
    <property type="term" value="P:xenobiotic metabolic process"/>
    <property type="evidence" value="ECO:0007669"/>
    <property type="project" value="TreeGrafter"/>
</dbReference>
<dbReference type="GO" id="GO:0016712">
    <property type="term" value="F:oxidoreductase activity, acting on paired donors, with incorporation or reduction of molecular oxygen, reduced flavin or flavoprotein as one donor, and incorporation of one atom of oxygen"/>
    <property type="evidence" value="ECO:0007669"/>
    <property type="project" value="TreeGrafter"/>
</dbReference>
<dbReference type="Pfam" id="PF00067">
    <property type="entry name" value="p450"/>
    <property type="match status" value="1"/>
</dbReference>
<evidence type="ECO:0000256" key="2">
    <source>
        <dbReference type="ARBA" id="ARBA00022723"/>
    </source>
</evidence>
<comment type="similarity">
    <text evidence="1">Belongs to the cytochrome P450 family.</text>
</comment>
<dbReference type="InterPro" id="IPR050182">
    <property type="entry name" value="Cytochrome_P450_fam2"/>
</dbReference>
<keyword evidence="4" id="KW-0503">Monooxygenase</keyword>
<gene>
    <name evidence="6" type="primary">Cyp2j3</name>
    <name evidence="6" type="ORF">GWK47_014080</name>
</gene>
<dbReference type="GO" id="GO:0020037">
    <property type="term" value="F:heme binding"/>
    <property type="evidence" value="ECO:0007669"/>
    <property type="project" value="InterPro"/>
</dbReference>
<evidence type="ECO:0000256" key="5">
    <source>
        <dbReference type="SAM" id="SignalP"/>
    </source>
</evidence>
<name>A0A8J4XZ40_CHIOP</name>
<dbReference type="OrthoDB" id="1055148at2759"/>